<dbReference type="PROSITE" id="PS00759">
    <property type="entry name" value="ARGE_DAPE_CPG2_2"/>
    <property type="match status" value="1"/>
</dbReference>
<evidence type="ECO:0000256" key="4">
    <source>
        <dbReference type="ARBA" id="ARBA00022801"/>
    </source>
</evidence>
<dbReference type="CDD" id="cd05676">
    <property type="entry name" value="M20_dipept_like_CNDP"/>
    <property type="match status" value="1"/>
</dbReference>
<keyword evidence="7" id="KW-1185">Reference proteome</keyword>
<dbReference type="GO" id="GO:0004180">
    <property type="term" value="F:carboxypeptidase activity"/>
    <property type="evidence" value="ECO:0007669"/>
    <property type="project" value="UniProtKB-KW"/>
</dbReference>
<evidence type="ECO:0000256" key="2">
    <source>
        <dbReference type="ARBA" id="ARBA00022670"/>
    </source>
</evidence>
<keyword evidence="6" id="KW-0121">Carboxypeptidase</keyword>
<dbReference type="PANTHER" id="PTHR43270:SF4">
    <property type="entry name" value="CARNOSINE DIPEPTIDASE 2, ISOFORM A"/>
    <property type="match status" value="1"/>
</dbReference>
<dbReference type="FunCoup" id="A0A5J5EMS5">
    <property type="interactions" value="394"/>
</dbReference>
<keyword evidence="3" id="KW-0479">Metal-binding</keyword>
<dbReference type="Proteomes" id="UP000326924">
    <property type="component" value="Unassembled WGS sequence"/>
</dbReference>
<reference evidence="6 7" key="1">
    <citation type="submission" date="2019-09" db="EMBL/GenBank/DDBJ databases">
        <title>Draft genome of the ectomycorrhizal ascomycete Sphaerosporella brunnea.</title>
        <authorList>
            <consortium name="DOE Joint Genome Institute"/>
            <person name="Benucci G.M."/>
            <person name="Marozzi G."/>
            <person name="Antonielli L."/>
            <person name="Sanchez S."/>
            <person name="Marco P."/>
            <person name="Wang X."/>
            <person name="Falini L.B."/>
            <person name="Barry K."/>
            <person name="Haridas S."/>
            <person name="Lipzen A."/>
            <person name="Labutti K."/>
            <person name="Grigoriev I.V."/>
            <person name="Murat C."/>
            <person name="Martin F."/>
            <person name="Albertini E."/>
            <person name="Donnini D."/>
            <person name="Bonito G."/>
        </authorList>
    </citation>
    <scope>NUCLEOTIDE SEQUENCE [LARGE SCALE GENOMIC DNA]</scope>
    <source>
        <strain evidence="6 7">Sb_GMNB300</strain>
    </source>
</reference>
<name>A0A5J5EMS5_9PEZI</name>
<accession>A0A5J5EMS5</accession>
<dbReference type="Pfam" id="PF01546">
    <property type="entry name" value="Peptidase_M20"/>
    <property type="match status" value="1"/>
</dbReference>
<dbReference type="InterPro" id="IPR002933">
    <property type="entry name" value="Peptidase_M20"/>
</dbReference>
<dbReference type="PANTHER" id="PTHR43270">
    <property type="entry name" value="BETA-ALA-HIS DIPEPTIDASE"/>
    <property type="match status" value="1"/>
</dbReference>
<evidence type="ECO:0000313" key="7">
    <source>
        <dbReference type="Proteomes" id="UP000326924"/>
    </source>
</evidence>
<keyword evidence="4" id="KW-0378">Hydrolase</keyword>
<dbReference type="OrthoDB" id="7832001at2759"/>
<organism evidence="6 7">
    <name type="scientific">Sphaerosporella brunnea</name>
    <dbReference type="NCBI Taxonomy" id="1250544"/>
    <lineage>
        <taxon>Eukaryota</taxon>
        <taxon>Fungi</taxon>
        <taxon>Dikarya</taxon>
        <taxon>Ascomycota</taxon>
        <taxon>Pezizomycotina</taxon>
        <taxon>Pezizomycetes</taxon>
        <taxon>Pezizales</taxon>
        <taxon>Pyronemataceae</taxon>
        <taxon>Sphaerosporella</taxon>
    </lineage>
</organism>
<gene>
    <name evidence="6" type="ORF">FN846DRAFT_964557</name>
</gene>
<evidence type="ECO:0000313" key="6">
    <source>
        <dbReference type="EMBL" id="KAA8896880.1"/>
    </source>
</evidence>
<sequence length="571" mass="63109">MLLLPHHARMCSLLPISKRSIPKAPSSHRLFLFSSCSTRVFSRSQPLLPLVNVVAPKRASSSVNHSKARAFRIVPHFVPQIQSRHYIVNNKSSKMAPQLDGYFKQVDEMAGSFIKRLADAVAIPSVSADPGLRPKVVEMGKFLEKELKALGATVELRELGKQPDHPEVDLPPVILGRYGNDPNKRTILVYGHYDVQPASKEDGWNTDPFALSVDEESGRMYGRGSTDDKGPVLGWINAIEAHQKAGIEFPVNLLMCFEGMEEYGSEGLDDLIKAEADKWFKDADAVCISDNYWLGTEKPCLTYGLRGCSYYKITVSGPGADLHSGVFGGTVTEPMTDLVSLLGTLVDNKGKIKIEGIDDLVAPLTEEEKALFPNIAFTMDDIYESLGSKTTIFNNKEQILMARWRYPSLSIHGIEGAFSGTGAKTVIPACVSGKFSIRTVPNMELEEVDKLVFAHIDREWERLGSNNTLKRELMHAGKWWVASPKHWNFSAASKAVQQVFGTEPDFTREGGSIPVTLTFEQATKKNVLLLPMGSSTDGAHSINEKLDKRNYIEGTKLLGAYLHYVAVEPQV</sequence>
<dbReference type="InterPro" id="IPR001261">
    <property type="entry name" value="ArgE/DapE_CS"/>
</dbReference>
<evidence type="ECO:0000256" key="1">
    <source>
        <dbReference type="ARBA" id="ARBA00006247"/>
    </source>
</evidence>
<dbReference type="GO" id="GO:0046872">
    <property type="term" value="F:metal ion binding"/>
    <property type="evidence" value="ECO:0007669"/>
    <property type="project" value="UniProtKB-KW"/>
</dbReference>
<dbReference type="EMBL" id="VXIS01000206">
    <property type="protein sequence ID" value="KAA8896880.1"/>
    <property type="molecule type" value="Genomic_DNA"/>
</dbReference>
<proteinExistence type="inferred from homology"/>
<dbReference type="Pfam" id="PF07687">
    <property type="entry name" value="M20_dimer"/>
    <property type="match status" value="1"/>
</dbReference>
<comment type="caution">
    <text evidence="6">The sequence shown here is derived from an EMBL/GenBank/DDBJ whole genome shotgun (WGS) entry which is preliminary data.</text>
</comment>
<comment type="similarity">
    <text evidence="1">Belongs to the peptidase M20A family.</text>
</comment>
<dbReference type="SUPFAM" id="SSF53187">
    <property type="entry name" value="Zn-dependent exopeptidases"/>
    <property type="match status" value="1"/>
</dbReference>
<dbReference type="InParanoid" id="A0A5J5EMS5"/>
<protein>
    <submittedName>
        <fullName evidence="6">Glutamate carboxypeptidase-like protein</fullName>
    </submittedName>
</protein>
<dbReference type="Gene3D" id="3.40.630.10">
    <property type="entry name" value="Zn peptidases"/>
    <property type="match status" value="1"/>
</dbReference>
<evidence type="ECO:0000256" key="3">
    <source>
        <dbReference type="ARBA" id="ARBA00022723"/>
    </source>
</evidence>
<dbReference type="Gene3D" id="3.30.70.360">
    <property type="match status" value="1"/>
</dbReference>
<dbReference type="AlphaFoldDB" id="A0A5J5EMS5"/>
<keyword evidence="2" id="KW-0645">Protease</keyword>
<evidence type="ECO:0000259" key="5">
    <source>
        <dbReference type="Pfam" id="PF07687"/>
    </source>
</evidence>
<feature type="domain" description="Peptidase M20 dimerisation" evidence="5">
    <location>
        <begin position="303"/>
        <end position="459"/>
    </location>
</feature>
<dbReference type="InterPro" id="IPR051458">
    <property type="entry name" value="Cyt/Met_Dipeptidase"/>
</dbReference>
<dbReference type="InterPro" id="IPR011650">
    <property type="entry name" value="Peptidase_M20_dimer"/>
</dbReference>
<dbReference type="GO" id="GO:0006508">
    <property type="term" value="P:proteolysis"/>
    <property type="evidence" value="ECO:0007669"/>
    <property type="project" value="UniProtKB-KW"/>
</dbReference>